<dbReference type="InterPro" id="IPR034704">
    <property type="entry name" value="Ribosomal_bL28/bL31-like_sf"/>
</dbReference>
<keyword evidence="3" id="KW-0687">Ribonucleoprotein</keyword>
<evidence type="ECO:0000313" key="7">
    <source>
        <dbReference type="RefSeq" id="XP_022236095.1"/>
    </source>
</evidence>
<gene>
    <name evidence="7" type="primary">LOC106476558</name>
</gene>
<sequence length="194" mass="22833">MAASSARYALRWKSGSILNRLPGHYKRHRMDLEKPPSPVHYREEPAIAGHWKKDPETGEKKRVENVPIPLIFPKEADAGIWGGEGIIKGFQKRKPQSQKVPHYWIPVLKQAVVYSEILDKYMTVTVTERTLQLIDEHYGFDKYILETPVQDLKSQLALDLRRKMLLTLVRREMYEDDETKREQIYEKYKNFIIP</sequence>
<evidence type="ECO:0000256" key="4">
    <source>
        <dbReference type="ARBA" id="ARBA00035269"/>
    </source>
</evidence>
<feature type="non-terminal residue" evidence="7">
    <location>
        <position position="194"/>
    </location>
</feature>
<keyword evidence="2" id="KW-0689">Ribosomal protein</keyword>
<keyword evidence="6" id="KW-1185">Reference proteome</keyword>
<dbReference type="PANTHER" id="PTHR13528:SF2">
    <property type="entry name" value="LARGE RIBOSOMAL SUBUNIT PROTEIN BL28M"/>
    <property type="match status" value="1"/>
</dbReference>
<evidence type="ECO:0000256" key="2">
    <source>
        <dbReference type="ARBA" id="ARBA00022980"/>
    </source>
</evidence>
<evidence type="ECO:0000313" key="6">
    <source>
        <dbReference type="Proteomes" id="UP000694941"/>
    </source>
</evidence>
<dbReference type="RefSeq" id="XP_022236095.1">
    <property type="nucleotide sequence ID" value="XM_022380387.1"/>
</dbReference>
<organism evidence="6 7">
    <name type="scientific">Limulus polyphemus</name>
    <name type="common">Atlantic horseshoe crab</name>
    <dbReference type="NCBI Taxonomy" id="6850"/>
    <lineage>
        <taxon>Eukaryota</taxon>
        <taxon>Metazoa</taxon>
        <taxon>Ecdysozoa</taxon>
        <taxon>Arthropoda</taxon>
        <taxon>Chelicerata</taxon>
        <taxon>Merostomata</taxon>
        <taxon>Xiphosura</taxon>
        <taxon>Limulidae</taxon>
        <taxon>Limulus</taxon>
    </lineage>
</organism>
<comment type="similarity">
    <text evidence="1">Belongs to the bacterial ribosomal protein bL28 family.</text>
</comment>
<dbReference type="GeneID" id="106476558"/>
<dbReference type="Proteomes" id="UP000694941">
    <property type="component" value="Unplaced"/>
</dbReference>
<reference evidence="7" key="1">
    <citation type="submission" date="2025-08" db="UniProtKB">
        <authorList>
            <consortium name="RefSeq"/>
        </authorList>
    </citation>
    <scope>IDENTIFICATION</scope>
    <source>
        <tissue evidence="7">Muscle</tissue>
    </source>
</reference>
<evidence type="ECO:0000256" key="3">
    <source>
        <dbReference type="ARBA" id="ARBA00023274"/>
    </source>
</evidence>
<proteinExistence type="inferred from homology"/>
<dbReference type="InterPro" id="IPR026569">
    <property type="entry name" value="Ribosomal_bL28"/>
</dbReference>
<protein>
    <recommendedName>
        <fullName evidence="4">Large ribosomal subunit protein bL28m</fullName>
    </recommendedName>
    <alternativeName>
        <fullName evidence="5">39S ribosomal protein L28, mitochondrial</fullName>
    </alternativeName>
</protein>
<dbReference type="PANTHER" id="PTHR13528">
    <property type="entry name" value="39S RIBOSOMAL PROTEIN L28, MITOCHONDRIAL"/>
    <property type="match status" value="1"/>
</dbReference>
<evidence type="ECO:0000256" key="1">
    <source>
        <dbReference type="ARBA" id="ARBA00008760"/>
    </source>
</evidence>
<accession>A0ABM1RXJ0</accession>
<evidence type="ECO:0000256" key="5">
    <source>
        <dbReference type="ARBA" id="ARBA00035538"/>
    </source>
</evidence>
<name>A0ABM1RXJ0_LIMPO</name>
<dbReference type="SUPFAM" id="SSF143800">
    <property type="entry name" value="L28p-like"/>
    <property type="match status" value="1"/>
</dbReference>